<dbReference type="Proteomes" id="UP001358614">
    <property type="component" value="Chromosome 1"/>
</dbReference>
<dbReference type="SUPFAM" id="SSF51338">
    <property type="entry name" value="Composite domain of metallo-dependent hydrolases"/>
    <property type="match status" value="1"/>
</dbReference>
<sequence length="394" mass="42936">MSIFDFETAFPNPAVGREAVQDGPHVRPWVKTFAQPDFCLRNASGSDLPVFDIEGWLLCRGLIDAHVHVTAAPGAKTMADMVKLADQQVTLRATYVLREMLHRGFTTVRDSGGATKFLADAINEGLIEGPRFNQCGKAFHRRSRREELKQGADFIKIMLGGGVASESDALDTMQYTAEKVQGITTTAWQMDKKLMSIYCCISSAMVSFLRGSAADLSQVTALAHTVEAINHAINNGVRGIEHGKLLDGSADKLMAEKEVYLTPTLRCYGILVPKPFETFLNQEGRDKRVQVMQKGLNALKLAEDAGVTVCYGSDLLLISLHALHTGFLTRSKILPAAAILRHATVNLAKMLGQKGKLGVIAEGAIADLLVLSRNPLEDITVLHRPELCLDAVIK</sequence>
<dbReference type="InterPro" id="IPR011059">
    <property type="entry name" value="Metal-dep_hydrolase_composite"/>
</dbReference>
<dbReference type="PANTHER" id="PTHR43135:SF3">
    <property type="entry name" value="ALPHA-D-RIBOSE 1-METHYLPHOSPHONATE 5-TRIPHOSPHATE DIPHOSPHATASE"/>
    <property type="match status" value="1"/>
</dbReference>
<dbReference type="InterPro" id="IPR032466">
    <property type="entry name" value="Metal_Hydrolase"/>
</dbReference>
<dbReference type="EMBL" id="CP144089">
    <property type="protein sequence ID" value="WWD07713.1"/>
    <property type="molecule type" value="Genomic_DNA"/>
</dbReference>
<evidence type="ECO:0000313" key="2">
    <source>
        <dbReference type="EMBL" id="WWD07713.1"/>
    </source>
</evidence>
<proteinExistence type="predicted"/>
<dbReference type="PANTHER" id="PTHR43135">
    <property type="entry name" value="ALPHA-D-RIBOSE 1-METHYLPHOSPHONATE 5-TRIPHOSPHATE DIPHOSPHATASE"/>
    <property type="match status" value="1"/>
</dbReference>
<evidence type="ECO:0000313" key="3">
    <source>
        <dbReference type="Proteomes" id="UP001358614"/>
    </source>
</evidence>
<dbReference type="InterPro" id="IPR057744">
    <property type="entry name" value="OTAase-like"/>
</dbReference>
<dbReference type="AlphaFoldDB" id="A0AAX4KPW0"/>
<dbReference type="RefSeq" id="XP_066085680.1">
    <property type="nucleotide sequence ID" value="XM_066229583.1"/>
</dbReference>
<dbReference type="GO" id="GO:0016810">
    <property type="term" value="F:hydrolase activity, acting on carbon-nitrogen (but not peptide) bonds"/>
    <property type="evidence" value="ECO:0007669"/>
    <property type="project" value="InterPro"/>
</dbReference>
<dbReference type="Gene3D" id="3.20.20.140">
    <property type="entry name" value="Metal-dependent hydrolases"/>
    <property type="match status" value="3"/>
</dbReference>
<dbReference type="InterPro" id="IPR006680">
    <property type="entry name" value="Amidohydro-rel"/>
</dbReference>
<dbReference type="CDD" id="cd01299">
    <property type="entry name" value="Met_dep_hydrolase_A"/>
    <property type="match status" value="1"/>
</dbReference>
<feature type="domain" description="Amidohydrolase-related" evidence="1">
    <location>
        <begin position="61"/>
        <end position="382"/>
    </location>
</feature>
<dbReference type="GeneID" id="91104616"/>
<accession>A0AAX4KPW0</accession>
<keyword evidence="3" id="KW-1185">Reference proteome</keyword>
<gene>
    <name evidence="2" type="ORF">V865_005815</name>
</gene>
<dbReference type="Pfam" id="PF01979">
    <property type="entry name" value="Amidohydro_1"/>
    <property type="match status" value="1"/>
</dbReference>
<name>A0AAX4KPW0_9TREE</name>
<protein>
    <recommendedName>
        <fullName evidence="1">Amidohydrolase-related domain-containing protein</fullName>
    </recommendedName>
</protein>
<organism evidence="2 3">
    <name type="scientific">Kwoniella europaea PYCC6329</name>
    <dbReference type="NCBI Taxonomy" id="1423913"/>
    <lineage>
        <taxon>Eukaryota</taxon>
        <taxon>Fungi</taxon>
        <taxon>Dikarya</taxon>
        <taxon>Basidiomycota</taxon>
        <taxon>Agaricomycotina</taxon>
        <taxon>Tremellomycetes</taxon>
        <taxon>Tremellales</taxon>
        <taxon>Cryptococcaceae</taxon>
        <taxon>Kwoniella</taxon>
    </lineage>
</organism>
<reference evidence="2 3" key="1">
    <citation type="submission" date="2024-01" db="EMBL/GenBank/DDBJ databases">
        <title>Comparative genomics of Cryptococcus and Kwoniella reveals pathogenesis evolution and contrasting modes of karyotype evolution via chromosome fusion or intercentromeric recombination.</title>
        <authorList>
            <person name="Coelho M.A."/>
            <person name="David-Palma M."/>
            <person name="Shea T."/>
            <person name="Bowers K."/>
            <person name="McGinley-Smith S."/>
            <person name="Mohammad A.W."/>
            <person name="Gnirke A."/>
            <person name="Yurkov A.M."/>
            <person name="Nowrousian M."/>
            <person name="Sun S."/>
            <person name="Cuomo C.A."/>
            <person name="Heitman J."/>
        </authorList>
    </citation>
    <scope>NUCLEOTIDE SEQUENCE [LARGE SCALE GENOMIC DNA]</scope>
    <source>
        <strain evidence="2 3">PYCC6329</strain>
    </source>
</reference>
<dbReference type="SUPFAM" id="SSF51556">
    <property type="entry name" value="Metallo-dependent hydrolases"/>
    <property type="match status" value="1"/>
</dbReference>
<dbReference type="KEGG" id="ker:91104616"/>
<dbReference type="InterPro" id="IPR051781">
    <property type="entry name" value="Metallo-dep_Hydrolase"/>
</dbReference>
<evidence type="ECO:0000259" key="1">
    <source>
        <dbReference type="Pfam" id="PF01979"/>
    </source>
</evidence>